<evidence type="ECO:0000256" key="21">
    <source>
        <dbReference type="PIRSR" id="PIRSR601548-8"/>
    </source>
</evidence>
<dbReference type="Pfam" id="PF01401">
    <property type="entry name" value="Peptidase_M2"/>
    <property type="match status" value="2"/>
</dbReference>
<feature type="glycosylation site" description="N-linked (GlcNAc...) asparagine" evidence="14">
    <location>
        <position position="62"/>
    </location>
</feature>
<keyword evidence="7 17" id="KW-0862">Zinc</keyword>
<keyword evidence="3 23" id="KW-0645">Protease</keyword>
<keyword evidence="5 24" id="KW-0732">Signal</keyword>
<proteinExistence type="inferred from homology"/>
<feature type="glycosylation site" description="N-linked (GlcNAc...) asparagine" evidence="19">
    <location>
        <position position="647"/>
    </location>
</feature>
<feature type="binding site" evidence="17">
    <location>
        <position position="1001"/>
    </location>
    <ligand>
        <name>Zn(2+)</name>
        <dbReference type="ChEBI" id="CHEBI:29105"/>
        <label>1</label>
        <note>catalytic</note>
    </ligand>
</feature>
<feature type="binding site" evidence="21">
    <location>
        <position position="378"/>
    </location>
    <ligand>
        <name>Zn(2+)</name>
        <dbReference type="ChEBI" id="CHEBI:29105"/>
        <label>2</label>
        <note>catalytic</note>
    </ligand>
</feature>
<evidence type="ECO:0000256" key="14">
    <source>
        <dbReference type="PIRSR" id="PIRSR601548-10"/>
    </source>
</evidence>
<sequence>MKMHQKYILALVAILASSNVLVRSEGTNTNETEAVELLQRFNDEAQVEYYASAEASWTYNTNITDYNQKKSVQASLRVANFSKQYQLLAKQFDISGFSEDTKRQMESLLYIGDAALDDQDKLEELTDIKASLRTRYSTGVVCRENSQECLELEPGLTRIMSTSRDYNELLWAWQGWRDAVGPSAKDDYVRYVELKNEAAKANNQPDCGAYWRSWYEVDDLQEQVERLYNELRPLYLQLHSYVRRKLYNLYGPDKIDITGPIPAHLLGNMWAQTWGNIMDLCLPYPDVPSIDITDALVSQNYTALKMFQTSDEFFTSLGLIEMPDLFWEKSMIEKPDDGRKVVCHASAWDFSNGKDFRIKQCTDITTDDFQTVHHEMGHIEYFLQYKDLPVVYRGGANPGFHEAVGDVLALSVTTPKHLHAVGLLPELLDDEKIDLNYLMITALEKIAFLPFGFLMDQWRWSVFEGETLPADYNTKWWELRLKYQGLVPPVERSADDFDPAAKYHIPSGTPYIRYFISFILQFQFHEALCEAAGHEGALHKCDIYRSTDAGTKLANMLKLGSSKPWPDALEAIVGSRDMSAEPLINYFKPLIEWLDRENKANGDILGWEAEGSNTDEDAALDLLDQFNLEAQEEYSKATEFAWTYYTNITDYNQERMVEADLYVAAFDKRYQRLFKQFDRTNFAEDTKRQIEKLLYIGDAALEDQEKLAELTNVKASLETRYSTGKVCRENGECLSLEPEESHPTVMLPASLLLGLTRIMATSRDYDELLWAWQGWRDAVGPSAKEDYKLYVELKNEAAMANDQPDCGAYWRSWYETDDLQGQVERLYNELSPLYVQLHAFVRRKLFNEYGPDSIDLRGPIPAHLFGNMWAQSWSNLLDLVTPFPDATSIDVTPALVAQGYDALRMFETSEEFFTSLGLIEMPEEFWAKSMIEKPDDGREVVCHASAWDFYNGIDFRIKQCTDITGDDFGTVHHEMGHIEYYLQYKDLPVVYRRGANPGFHEAVGDVLALSVTTPKHLHAVGLLEELLDDPNTDLNYLMATALDKIAFLPFGYLMDQWRWSVFAGETLPEDYNTKWWELRTRYQGIKPPVERTANDFDPAAKYHIPSGTPYIRYFISSILQYQFHEALCRESGHEGPLHKCDIYRSTDAGTKLGDMLKLGSSKPWPDALEAITGSRDMSAEPLIQFFQPLIDWLEEQNRMNGDVIGWDENAVTLAPMTTDRGNAFTSSPFVFVVSIIMMIFLKP</sequence>
<dbReference type="GO" id="GO:0008241">
    <property type="term" value="F:peptidyl-dipeptidase activity"/>
    <property type="evidence" value="ECO:0007669"/>
    <property type="project" value="UniProtKB-EC"/>
</dbReference>
<dbReference type="OrthoDB" id="10029630at2759"/>
<feature type="binding site" evidence="16">
    <location>
        <position position="1112"/>
    </location>
    <ligand>
        <name>chloride</name>
        <dbReference type="ChEBI" id="CHEBI:17996"/>
        <label>1</label>
    </ligand>
</feature>
<dbReference type="Gene3D" id="1.10.1370.30">
    <property type="match status" value="2"/>
</dbReference>
<feature type="active site" description="Proton acceptor 1" evidence="15">
    <location>
        <position position="375"/>
    </location>
</feature>
<gene>
    <name evidence="25" type="ORF">HOLleu_22813</name>
</gene>
<dbReference type="GO" id="GO:0004180">
    <property type="term" value="F:carboxypeptidase activity"/>
    <property type="evidence" value="ECO:0007669"/>
    <property type="project" value="UniProtKB-KW"/>
</dbReference>
<dbReference type="PROSITE" id="PS52011">
    <property type="entry name" value="PEPTIDASE_M2"/>
    <property type="match status" value="2"/>
</dbReference>
<dbReference type="GO" id="GO:0046872">
    <property type="term" value="F:metal ion binding"/>
    <property type="evidence" value="ECO:0007669"/>
    <property type="project" value="UniProtKB-KW"/>
</dbReference>
<name>A0A9Q1BU16_HOLLE</name>
<dbReference type="PANTHER" id="PTHR10514:SF27">
    <property type="entry name" value="ANGIOTENSIN-CONVERTING ENZYME"/>
    <property type="match status" value="1"/>
</dbReference>
<evidence type="ECO:0000256" key="10">
    <source>
        <dbReference type="ARBA" id="ARBA00023180"/>
    </source>
</evidence>
<dbReference type="PRINTS" id="PR00791">
    <property type="entry name" value="PEPDIPTASEA"/>
</dbReference>
<evidence type="ECO:0000256" key="13">
    <source>
        <dbReference type="PIRSR" id="PIRSR601548-1"/>
    </source>
</evidence>
<feature type="active site" description="Proton donor 1" evidence="13">
    <location>
        <position position="1103"/>
    </location>
</feature>
<evidence type="ECO:0000256" key="3">
    <source>
        <dbReference type="ARBA" id="ARBA00022670"/>
    </source>
</evidence>
<feature type="binding site" evidence="17">
    <location>
        <position position="977"/>
    </location>
    <ligand>
        <name>Zn(2+)</name>
        <dbReference type="ChEBI" id="CHEBI:29105"/>
        <label>1</label>
        <note>catalytic</note>
    </ligand>
</feature>
<feature type="active site" description="Proton acceptor 2" evidence="20">
    <location>
        <position position="375"/>
    </location>
</feature>
<evidence type="ECO:0000256" key="18">
    <source>
        <dbReference type="PIRSR" id="PIRSR601548-4"/>
    </source>
</evidence>
<evidence type="ECO:0000256" key="12">
    <source>
        <dbReference type="ARBA" id="ARBA00039858"/>
    </source>
</evidence>
<keyword evidence="6 23" id="KW-0378">Hydrolase</keyword>
<feature type="signal peptide" evidence="24">
    <location>
        <begin position="1"/>
        <end position="24"/>
    </location>
</feature>
<feature type="chain" id="PRO_5040280750" description="Angiotensin-converting enzyme" evidence="24">
    <location>
        <begin position="25"/>
        <end position="1243"/>
    </location>
</feature>
<dbReference type="GO" id="GO:0006508">
    <property type="term" value="P:proteolysis"/>
    <property type="evidence" value="ECO:0007669"/>
    <property type="project" value="UniProtKB-KW"/>
</dbReference>
<keyword evidence="4 17" id="KW-0479">Metal-binding</keyword>
<dbReference type="PANTHER" id="PTHR10514">
    <property type="entry name" value="ANGIOTENSIN-CONVERTING ENZYME"/>
    <property type="match status" value="1"/>
</dbReference>
<feature type="glycosylation site" description="N-linked (GlcNAc...) (complex) asparagine" evidence="14">
    <location>
        <position position="80"/>
    </location>
</feature>
<feature type="disulfide bond" evidence="18 22">
    <location>
        <begin position="942"/>
        <end position="960"/>
    </location>
</feature>
<accession>A0A9Q1BU16</accession>
<evidence type="ECO:0000256" key="5">
    <source>
        <dbReference type="ARBA" id="ARBA00022729"/>
    </source>
</evidence>
<feature type="disulfide bond" evidence="18">
    <location>
        <begin position="1128"/>
        <end position="1140"/>
    </location>
</feature>
<evidence type="ECO:0000256" key="15">
    <source>
        <dbReference type="PIRSR" id="PIRSR601548-11"/>
    </source>
</evidence>
<feature type="binding site" evidence="21">
    <location>
        <position position="402"/>
    </location>
    <ligand>
        <name>Zn(2+)</name>
        <dbReference type="ChEBI" id="CHEBI:29105"/>
        <label>2</label>
        <note>catalytic</note>
    </ligand>
</feature>
<evidence type="ECO:0000313" key="26">
    <source>
        <dbReference type="Proteomes" id="UP001152320"/>
    </source>
</evidence>
<evidence type="ECO:0000256" key="9">
    <source>
        <dbReference type="ARBA" id="ARBA00023157"/>
    </source>
</evidence>
<feature type="binding site" evidence="17">
    <location>
        <position position="973"/>
    </location>
    <ligand>
        <name>Zn(2+)</name>
        <dbReference type="ChEBI" id="CHEBI:29105"/>
        <label>1</label>
        <note>catalytic</note>
    </ligand>
</feature>
<comment type="caution">
    <text evidence="22">Lacks conserved residue(s) required for the propagation of feature annotation.</text>
</comment>
<evidence type="ECO:0000256" key="7">
    <source>
        <dbReference type="ARBA" id="ARBA00022833"/>
    </source>
</evidence>
<evidence type="ECO:0000256" key="4">
    <source>
        <dbReference type="ARBA" id="ARBA00022723"/>
    </source>
</evidence>
<evidence type="ECO:0000256" key="23">
    <source>
        <dbReference type="RuleBase" id="RU361144"/>
    </source>
</evidence>
<feature type="active site" description="Proton donor 2" evidence="20">
    <location>
        <position position="504"/>
    </location>
</feature>
<feature type="disulfide bond" evidence="22">
    <location>
        <begin position="343"/>
        <end position="361"/>
    </location>
</feature>
<feature type="active site" description="Proton donor 2" evidence="15">
    <location>
        <position position="1103"/>
    </location>
</feature>
<evidence type="ECO:0000256" key="20">
    <source>
        <dbReference type="PIRSR" id="PIRSR601548-6"/>
    </source>
</evidence>
<evidence type="ECO:0000256" key="6">
    <source>
        <dbReference type="ARBA" id="ARBA00022801"/>
    </source>
</evidence>
<protein>
    <recommendedName>
        <fullName evidence="12 23">Angiotensin-converting enzyme</fullName>
        <ecNumber evidence="23">3.4.-.-</ecNumber>
    </recommendedName>
</protein>
<comment type="cofactor">
    <cofactor evidence="23">
        <name>Zn(2+)</name>
        <dbReference type="ChEBI" id="CHEBI:29105"/>
    </cofactor>
    <text evidence="23">Binds 2 Zn(2+) ions per subunit.</text>
</comment>
<keyword evidence="10 14" id="KW-0325">Glycoprotein</keyword>
<feature type="active site" description="Proton donor 1" evidence="15">
    <location>
        <position position="504"/>
    </location>
</feature>
<evidence type="ECO:0000256" key="11">
    <source>
        <dbReference type="ARBA" id="ARBA00036868"/>
    </source>
</evidence>
<evidence type="ECO:0000256" key="22">
    <source>
        <dbReference type="PROSITE-ProRule" id="PRU01355"/>
    </source>
</evidence>
<feature type="active site" description="Proton acceptor 1" evidence="13">
    <location>
        <position position="974"/>
    </location>
</feature>
<feature type="disulfide bond" evidence="18">
    <location>
        <begin position="727"/>
        <end position="733"/>
    </location>
</feature>
<comment type="catalytic activity">
    <reaction evidence="11">
        <text>Release of a C-terminal dipeptide, oligopeptide-|-Xaa-Yaa, when Xaa is not Pro, and Yaa is neither Asp nor Glu. Thus, conversion of angiotensin I to angiotensin II, with increase in vasoconstrictor activity, but no action on angiotensin II.</text>
        <dbReference type="EC" id="3.4.15.1"/>
    </reaction>
</comment>
<dbReference type="CDD" id="cd06461">
    <property type="entry name" value="M2_ACE"/>
    <property type="match status" value="2"/>
</dbReference>
<dbReference type="EC" id="3.4.-.-" evidence="23"/>
<evidence type="ECO:0000313" key="25">
    <source>
        <dbReference type="EMBL" id="KAJ8032767.1"/>
    </source>
</evidence>
<dbReference type="Proteomes" id="UP001152320">
    <property type="component" value="Chromosome 11"/>
</dbReference>
<dbReference type="FunFam" id="1.10.1370.30:FF:000004">
    <property type="entry name" value="Angiotensin-converting enzyme"/>
    <property type="match status" value="2"/>
</dbReference>
<dbReference type="SUPFAM" id="SSF55486">
    <property type="entry name" value="Metalloproteases ('zincins'), catalytic domain"/>
    <property type="match status" value="2"/>
</dbReference>
<feature type="glycosylation site" description="N-linked (GlcNAc...) asparagine; partial" evidence="14">
    <location>
        <position position="145"/>
    </location>
</feature>
<keyword evidence="2 23" id="KW-0121">Carboxypeptidase</keyword>
<dbReference type="EMBL" id="JAIZAY010000011">
    <property type="protein sequence ID" value="KAJ8032767.1"/>
    <property type="molecule type" value="Genomic_DNA"/>
</dbReference>
<feature type="active site" description="Proton acceptor 2" evidence="15">
    <location>
        <position position="974"/>
    </location>
</feature>
<evidence type="ECO:0000256" key="2">
    <source>
        <dbReference type="ARBA" id="ARBA00022645"/>
    </source>
</evidence>
<evidence type="ECO:0000256" key="1">
    <source>
        <dbReference type="ARBA" id="ARBA00008139"/>
    </source>
</evidence>
<evidence type="ECO:0000256" key="17">
    <source>
        <dbReference type="PIRSR" id="PIRSR601548-3"/>
    </source>
</evidence>
<feature type="binding site" evidence="21">
    <location>
        <position position="374"/>
    </location>
    <ligand>
        <name>Zn(2+)</name>
        <dbReference type="ChEBI" id="CHEBI:29105"/>
        <label>2</label>
        <note>catalytic</note>
    </ligand>
</feature>
<dbReference type="InterPro" id="IPR001548">
    <property type="entry name" value="Peptidase_M2"/>
</dbReference>
<dbReference type="GO" id="GO:0008237">
    <property type="term" value="F:metallopeptidase activity"/>
    <property type="evidence" value="ECO:0007669"/>
    <property type="project" value="UniProtKB-KW"/>
</dbReference>
<evidence type="ECO:0000256" key="24">
    <source>
        <dbReference type="SAM" id="SignalP"/>
    </source>
</evidence>
<evidence type="ECO:0000256" key="8">
    <source>
        <dbReference type="ARBA" id="ARBA00023049"/>
    </source>
</evidence>
<comment type="similarity">
    <text evidence="1 22 23">Belongs to the peptidase M2 family.</text>
</comment>
<dbReference type="GO" id="GO:0005886">
    <property type="term" value="C:plasma membrane"/>
    <property type="evidence" value="ECO:0007669"/>
    <property type="project" value="TreeGrafter"/>
</dbReference>
<keyword evidence="26" id="KW-1185">Reference proteome</keyword>
<dbReference type="AlphaFoldDB" id="A0A9Q1BU16"/>
<comment type="caution">
    <text evidence="25">The sequence shown here is derived from an EMBL/GenBank/DDBJ whole genome shotgun (WGS) entry which is preliminary data.</text>
</comment>
<reference evidence="25" key="1">
    <citation type="submission" date="2021-10" db="EMBL/GenBank/DDBJ databases">
        <title>Tropical sea cucumber genome reveals ecological adaptation and Cuvierian tubules defense mechanism.</title>
        <authorList>
            <person name="Chen T."/>
        </authorList>
    </citation>
    <scope>NUCLEOTIDE SEQUENCE</scope>
    <source>
        <strain evidence="25">Nanhai2018</strain>
        <tissue evidence="25">Muscle</tissue>
    </source>
</reference>
<feature type="binding site" evidence="16">
    <location>
        <position position="814"/>
    </location>
    <ligand>
        <name>chloride</name>
        <dbReference type="ChEBI" id="CHEBI:17996"/>
        <label>1</label>
    </ligand>
</feature>
<keyword evidence="8 23" id="KW-0482">Metalloprotease</keyword>
<keyword evidence="9 18" id="KW-1015">Disulfide bond</keyword>
<evidence type="ECO:0000256" key="16">
    <source>
        <dbReference type="PIRSR" id="PIRSR601548-2"/>
    </source>
</evidence>
<evidence type="ECO:0000256" key="19">
    <source>
        <dbReference type="PIRSR" id="PIRSR601548-5"/>
    </source>
</evidence>
<organism evidence="25 26">
    <name type="scientific">Holothuria leucospilota</name>
    <name type="common">Black long sea cucumber</name>
    <name type="synonym">Mertensiothuria leucospilota</name>
    <dbReference type="NCBI Taxonomy" id="206669"/>
    <lineage>
        <taxon>Eukaryota</taxon>
        <taxon>Metazoa</taxon>
        <taxon>Echinodermata</taxon>
        <taxon>Eleutherozoa</taxon>
        <taxon>Echinozoa</taxon>
        <taxon>Holothuroidea</taxon>
        <taxon>Aspidochirotacea</taxon>
        <taxon>Aspidochirotida</taxon>
        <taxon>Holothuriidae</taxon>
        <taxon>Holothuria</taxon>
    </lineage>
</organism>